<feature type="compositionally biased region" description="Polar residues" evidence="1">
    <location>
        <begin position="180"/>
        <end position="195"/>
    </location>
</feature>
<feature type="compositionally biased region" description="Polar residues" evidence="1">
    <location>
        <begin position="26"/>
        <end position="38"/>
    </location>
</feature>
<feature type="region of interest" description="Disordered" evidence="1">
    <location>
        <begin position="162"/>
        <end position="195"/>
    </location>
</feature>
<organism evidence="2 3">
    <name type="scientific">Pleurodeles waltl</name>
    <name type="common">Iberian ribbed newt</name>
    <dbReference type="NCBI Taxonomy" id="8319"/>
    <lineage>
        <taxon>Eukaryota</taxon>
        <taxon>Metazoa</taxon>
        <taxon>Chordata</taxon>
        <taxon>Craniata</taxon>
        <taxon>Vertebrata</taxon>
        <taxon>Euteleostomi</taxon>
        <taxon>Amphibia</taxon>
        <taxon>Batrachia</taxon>
        <taxon>Caudata</taxon>
        <taxon>Salamandroidea</taxon>
        <taxon>Salamandridae</taxon>
        <taxon>Pleurodelinae</taxon>
        <taxon>Pleurodeles</taxon>
    </lineage>
</organism>
<proteinExistence type="predicted"/>
<evidence type="ECO:0000313" key="2">
    <source>
        <dbReference type="EMBL" id="KAJ1097137.1"/>
    </source>
</evidence>
<protein>
    <submittedName>
        <fullName evidence="2">Uncharacterized protein</fullName>
    </submittedName>
</protein>
<evidence type="ECO:0000256" key="1">
    <source>
        <dbReference type="SAM" id="MobiDB-lite"/>
    </source>
</evidence>
<comment type="caution">
    <text evidence="2">The sequence shown here is derived from an EMBL/GenBank/DDBJ whole genome shotgun (WGS) entry which is preliminary data.</text>
</comment>
<evidence type="ECO:0000313" key="3">
    <source>
        <dbReference type="Proteomes" id="UP001066276"/>
    </source>
</evidence>
<sequence length="195" mass="20887">MVVPAGTCSRVDVAPPVEADLWERQPSPTLQEYATGTTGEMRDQARDSEGSQPGELVEMLDDLDNDEDSVEVGELGEGTEDEWWCARGWVSNHVIKSFQTPAPDNRQHGQAWRVNRDRPPALTAGRKCSAVRTGAIWVVAEAKVGTTQDQLYKGVYVTDVGVGPEEGEGGLGGGPVRCPSSENAYSGEQSIGSSP</sequence>
<dbReference type="Proteomes" id="UP001066276">
    <property type="component" value="Chromosome 10"/>
</dbReference>
<accession>A0AAV7M0D7</accession>
<feature type="compositionally biased region" description="Basic and acidic residues" evidence="1">
    <location>
        <begin position="40"/>
        <end position="49"/>
    </location>
</feature>
<gene>
    <name evidence="2" type="ORF">NDU88_002264</name>
</gene>
<name>A0AAV7M0D7_PLEWA</name>
<reference evidence="2" key="1">
    <citation type="journal article" date="2022" name="bioRxiv">
        <title>Sequencing and chromosome-scale assembly of the giantPleurodeles waltlgenome.</title>
        <authorList>
            <person name="Brown T."/>
            <person name="Elewa A."/>
            <person name="Iarovenko S."/>
            <person name="Subramanian E."/>
            <person name="Araus A.J."/>
            <person name="Petzold A."/>
            <person name="Susuki M."/>
            <person name="Suzuki K.-i.T."/>
            <person name="Hayashi T."/>
            <person name="Toyoda A."/>
            <person name="Oliveira C."/>
            <person name="Osipova E."/>
            <person name="Leigh N.D."/>
            <person name="Simon A."/>
            <person name="Yun M.H."/>
        </authorList>
    </citation>
    <scope>NUCLEOTIDE SEQUENCE</scope>
    <source>
        <strain evidence="2">20211129_DDA</strain>
        <tissue evidence="2">Liver</tissue>
    </source>
</reference>
<feature type="region of interest" description="Disordered" evidence="1">
    <location>
        <begin position="22"/>
        <end position="52"/>
    </location>
</feature>
<keyword evidence="3" id="KW-1185">Reference proteome</keyword>
<dbReference type="AlphaFoldDB" id="A0AAV7M0D7"/>
<dbReference type="EMBL" id="JANPWB010000014">
    <property type="protein sequence ID" value="KAJ1097137.1"/>
    <property type="molecule type" value="Genomic_DNA"/>
</dbReference>